<evidence type="ECO:0000313" key="5">
    <source>
        <dbReference type="Proteomes" id="UP000538196"/>
    </source>
</evidence>
<gene>
    <name evidence="3" type="ORF">FHX33_002028</name>
    <name evidence="4" type="ORF">FHX33_004103</name>
</gene>
<dbReference type="AlphaFoldDB" id="A0A7W4YLR0"/>
<reference evidence="4 5" key="1">
    <citation type="submission" date="2020-08" db="EMBL/GenBank/DDBJ databases">
        <title>Sequencing the genomes of 1000 actinobacteria strains.</title>
        <authorList>
            <person name="Klenk H.-P."/>
        </authorList>
    </citation>
    <scope>NUCLEOTIDE SEQUENCE [LARGE SCALE GENOMIC DNA]</scope>
    <source>
        <strain evidence="4 5">DSM 20146</strain>
    </source>
</reference>
<feature type="region of interest" description="Disordered" evidence="1">
    <location>
        <begin position="32"/>
        <end position="51"/>
    </location>
</feature>
<keyword evidence="2" id="KW-0812">Transmembrane</keyword>
<keyword evidence="2" id="KW-0472">Membrane</keyword>
<proteinExistence type="predicted"/>
<dbReference type="EMBL" id="JACHVP010000002">
    <property type="protein sequence ID" value="MBB2967265.1"/>
    <property type="molecule type" value="Genomic_DNA"/>
</dbReference>
<protein>
    <submittedName>
        <fullName evidence="4">Uncharacterized protein</fullName>
    </submittedName>
</protein>
<organism evidence="4 5">
    <name type="scientific">Leifsonia aquatica</name>
    <name type="common">Corynebacterium aquaticum</name>
    <dbReference type="NCBI Taxonomy" id="144185"/>
    <lineage>
        <taxon>Bacteria</taxon>
        <taxon>Bacillati</taxon>
        <taxon>Actinomycetota</taxon>
        <taxon>Actinomycetes</taxon>
        <taxon>Micrococcales</taxon>
        <taxon>Microbacteriaceae</taxon>
        <taxon>Leifsonia</taxon>
    </lineage>
</organism>
<evidence type="ECO:0000256" key="2">
    <source>
        <dbReference type="SAM" id="Phobius"/>
    </source>
</evidence>
<keyword evidence="5" id="KW-1185">Reference proteome</keyword>
<evidence type="ECO:0000256" key="1">
    <source>
        <dbReference type="SAM" id="MobiDB-lite"/>
    </source>
</evidence>
<evidence type="ECO:0000313" key="4">
    <source>
        <dbReference type="EMBL" id="MBB2969320.1"/>
    </source>
</evidence>
<evidence type="ECO:0000313" key="3">
    <source>
        <dbReference type="EMBL" id="MBB2967265.1"/>
    </source>
</evidence>
<dbReference type="RefSeq" id="WP_021763921.1">
    <property type="nucleotide sequence ID" value="NZ_JACHVP010000002.1"/>
</dbReference>
<dbReference type="Proteomes" id="UP000538196">
    <property type="component" value="Unassembled WGS sequence"/>
</dbReference>
<feature type="transmembrane region" description="Helical" evidence="2">
    <location>
        <begin position="6"/>
        <end position="29"/>
    </location>
</feature>
<sequence>MDLLINLLGLLTLICIALLGIAASGYLAARRMREAQEPEPSTDPTERNQES</sequence>
<comment type="caution">
    <text evidence="4">The sequence shown here is derived from an EMBL/GenBank/DDBJ whole genome shotgun (WGS) entry which is preliminary data.</text>
</comment>
<accession>A0A7W4YLR0</accession>
<name>A0A7W4YLR0_LEIAQ</name>
<dbReference type="EMBL" id="JACHVP010000006">
    <property type="protein sequence ID" value="MBB2969320.1"/>
    <property type="molecule type" value="Genomic_DNA"/>
</dbReference>
<keyword evidence="2" id="KW-1133">Transmembrane helix</keyword>